<dbReference type="RefSeq" id="WP_015031201.1">
    <property type="nucleotide sequence ID" value="NC_018749.1"/>
</dbReference>
<gene>
    <name evidence="2" type="ORF">Emtol_0161</name>
</gene>
<dbReference type="EMBL" id="CP002963">
    <property type="protein sequence ID" value="AFK05676.1"/>
    <property type="molecule type" value="Genomic_DNA"/>
</dbReference>
<sequence length="256" mass="28465">MKTFNLSLVLITLWMGACKSKPKVIVEDTAKPAVSSGVETDKSVPTNIATSPTDMHQVEALEVLQANRYTYLKVKEKTDTFWIAASKFDPKIGNTYFYRGGLLKTNFESQEHKRVFDKIFLVTSIIDASAHPGGNIESANEMPETSPNTHVHNHELKDVKGAIKLNELIANKDKYKNKLVIVTGKCVKSNDGIMGKNWVHIQDGTKQNGKPCDITITTQEFVSVGDNVVFEGKIILNKDFGAGYKYDILIEEGKLK</sequence>
<evidence type="ECO:0000313" key="2">
    <source>
        <dbReference type="EMBL" id="AFK05676.1"/>
    </source>
</evidence>
<dbReference type="Pfam" id="PF13457">
    <property type="entry name" value="GW"/>
    <property type="match status" value="2"/>
</dbReference>
<organism evidence="2 3">
    <name type="scientific">Emticicia oligotrophica (strain DSM 17448 / CIP 109782 / MTCC 6937 / GPTSA100-15)</name>
    <dbReference type="NCBI Taxonomy" id="929562"/>
    <lineage>
        <taxon>Bacteria</taxon>
        <taxon>Pseudomonadati</taxon>
        <taxon>Bacteroidota</taxon>
        <taxon>Cytophagia</taxon>
        <taxon>Cytophagales</taxon>
        <taxon>Leadbetterellaceae</taxon>
        <taxon>Emticicia</taxon>
    </lineage>
</organism>
<protein>
    <recommendedName>
        <fullName evidence="1">GW domain-containing protein</fullName>
    </recommendedName>
</protein>
<feature type="domain" description="GW" evidence="1">
    <location>
        <begin position="167"/>
        <end position="209"/>
    </location>
</feature>
<name>A0ABN4AUE5_EMTOG</name>
<dbReference type="InterPro" id="IPR025987">
    <property type="entry name" value="GW_dom"/>
</dbReference>
<feature type="domain" description="GW" evidence="1">
    <location>
        <begin position="33"/>
        <end position="88"/>
    </location>
</feature>
<proteinExistence type="predicted"/>
<keyword evidence="3" id="KW-1185">Reference proteome</keyword>
<evidence type="ECO:0000259" key="1">
    <source>
        <dbReference type="Pfam" id="PF13457"/>
    </source>
</evidence>
<dbReference type="PROSITE" id="PS51257">
    <property type="entry name" value="PROKAR_LIPOPROTEIN"/>
    <property type="match status" value="1"/>
</dbReference>
<geneLocation type="plasmid" evidence="2 3">
    <name>pEMTOL02</name>
</geneLocation>
<reference evidence="2 3" key="1">
    <citation type="submission" date="2011-07" db="EMBL/GenBank/DDBJ databases">
        <title>The complete genome of plasmid 2 of Emticicia oligotrophica DSM 17448.</title>
        <authorList>
            <consortium name="US DOE Joint Genome Institute (JGI-PGF)"/>
            <person name="Lucas S."/>
            <person name="Han J."/>
            <person name="Lapidus A."/>
            <person name="Bruce D."/>
            <person name="Goodwin L."/>
            <person name="Pitluck S."/>
            <person name="Peters L."/>
            <person name="Kyrpides N."/>
            <person name="Mavromatis K."/>
            <person name="Ivanova N."/>
            <person name="Ovchinnikova G."/>
            <person name="Teshima H."/>
            <person name="Detter J.C."/>
            <person name="Tapia R."/>
            <person name="Han C."/>
            <person name="Land M."/>
            <person name="Hauser L."/>
            <person name="Markowitz V."/>
            <person name="Cheng J.-F."/>
            <person name="Hugenholtz P."/>
            <person name="Woyke T."/>
            <person name="Wu D."/>
            <person name="Tindall B."/>
            <person name="Pomrenke H."/>
            <person name="Brambilla E."/>
            <person name="Klenk H.-P."/>
            <person name="Eisen J.A."/>
        </authorList>
    </citation>
    <scope>NUCLEOTIDE SEQUENCE [LARGE SCALE GENOMIC DNA]</scope>
    <source>
        <strain evidence="3">DSM 17448 / GPTSA100-15</strain>
        <plasmid evidence="2 3">pEMTOL02</plasmid>
    </source>
</reference>
<keyword evidence="2" id="KW-0614">Plasmid</keyword>
<accession>A0ABN4AUE5</accession>
<dbReference type="Proteomes" id="UP000002875">
    <property type="component" value="Plasmid pEMTOL02"/>
</dbReference>
<evidence type="ECO:0000313" key="3">
    <source>
        <dbReference type="Proteomes" id="UP000002875"/>
    </source>
</evidence>